<gene>
    <name evidence="1" type="ORF">PtA15_2A327</name>
</gene>
<organism evidence="1 2">
    <name type="scientific">Puccinia triticina</name>
    <dbReference type="NCBI Taxonomy" id="208348"/>
    <lineage>
        <taxon>Eukaryota</taxon>
        <taxon>Fungi</taxon>
        <taxon>Dikarya</taxon>
        <taxon>Basidiomycota</taxon>
        <taxon>Pucciniomycotina</taxon>
        <taxon>Pucciniomycetes</taxon>
        <taxon>Pucciniales</taxon>
        <taxon>Pucciniaceae</taxon>
        <taxon>Puccinia</taxon>
    </lineage>
</organism>
<dbReference type="GeneID" id="77807232"/>
<dbReference type="Proteomes" id="UP001164743">
    <property type="component" value="Chromosome 2A"/>
</dbReference>
<keyword evidence="2" id="KW-1185">Reference proteome</keyword>
<dbReference type="RefSeq" id="XP_053017569.1">
    <property type="nucleotide sequence ID" value="XM_053166337.1"/>
</dbReference>
<protein>
    <submittedName>
        <fullName evidence="1">Uncharacterized protein</fullName>
    </submittedName>
</protein>
<evidence type="ECO:0000313" key="1">
    <source>
        <dbReference type="EMBL" id="WAQ82014.1"/>
    </source>
</evidence>
<evidence type="ECO:0000313" key="2">
    <source>
        <dbReference type="Proteomes" id="UP001164743"/>
    </source>
</evidence>
<dbReference type="EMBL" id="CP110422">
    <property type="protein sequence ID" value="WAQ82014.1"/>
    <property type="molecule type" value="Genomic_DNA"/>
</dbReference>
<proteinExistence type="predicted"/>
<reference evidence="1" key="1">
    <citation type="submission" date="2022-10" db="EMBL/GenBank/DDBJ databases">
        <title>Puccinia triticina Genome sequencing and assembly.</title>
        <authorList>
            <person name="Li C."/>
        </authorList>
    </citation>
    <scope>NUCLEOTIDE SEQUENCE</scope>
    <source>
        <strain evidence="1">Pt15</strain>
    </source>
</reference>
<name>A0ABY7CBG6_9BASI</name>
<sequence>MRGFRSHEKVDFTALASATRKREEEDNPEIYKLKSFLKRLEKTTSEDHCSSYRKSFLRGDNSARDVVEPPAYFTSDATQTDLVKKLIGQFNMDKALPEPKASPELNELIWDVMNEMAQLATRQENIVYERAKIAAYAKALTNIAYSGTTHDEVQKKFMDDILEDISYAWGISFWARDKFDPYAKEFINNLPYVWDPTGRLKKNFKHIVDQYSL</sequence>
<accession>A0ABY7CBG6</accession>